<reference evidence="1 2" key="1">
    <citation type="submission" date="2016-10" db="EMBL/GenBank/DDBJ databases">
        <authorList>
            <person name="de Groot N.N."/>
        </authorList>
    </citation>
    <scope>NUCLEOTIDE SEQUENCE [LARGE SCALE GENOMIC DNA]</scope>
    <source>
        <strain evidence="1 2">CGMCC 4.5727</strain>
    </source>
</reference>
<dbReference type="RefSeq" id="WP_093617879.1">
    <property type="nucleotide sequence ID" value="NZ_FNFF01000028.1"/>
</dbReference>
<dbReference type="OrthoDB" id="4234118at2"/>
<dbReference type="AlphaFoldDB" id="A0A1G9J846"/>
<gene>
    <name evidence="1" type="ORF">SAMN05421806_12828</name>
</gene>
<proteinExistence type="predicted"/>
<sequence>MTTTLVNTDGRIWSTTHSGFVFHAFRLDADGKPVALCRKNVRPRCYTTSHDGWSTAEFADSTVGGRCERCVAKLDELTADAAPADEDEPLPQAVQDAAEGEFVVLPDADKDGRTLVWRDRDHAGVIDDEGPTMTRGRYAVWSPRAARRDGVVGFFASVDEAAEAIKSLWAPRAVQPTGNTPTCRDRAHRPSWRVVVRRANYSAFNGGRRTPSLYSLLRCGTCGGTWRTKAAYVDETPDAA</sequence>
<keyword evidence="2" id="KW-1185">Reference proteome</keyword>
<dbReference type="Proteomes" id="UP000199155">
    <property type="component" value="Unassembled WGS sequence"/>
</dbReference>
<protein>
    <submittedName>
        <fullName evidence="1">Uncharacterized protein</fullName>
    </submittedName>
</protein>
<dbReference type="EMBL" id="FNFF01000028">
    <property type="protein sequence ID" value="SDL33406.1"/>
    <property type="molecule type" value="Genomic_DNA"/>
</dbReference>
<name>A0A1G9J846_9ACTN</name>
<dbReference type="STRING" id="417292.SAMN05421806_12828"/>
<evidence type="ECO:0000313" key="1">
    <source>
        <dbReference type="EMBL" id="SDL33406.1"/>
    </source>
</evidence>
<organism evidence="1 2">
    <name type="scientific">Streptomyces indicus</name>
    <dbReference type="NCBI Taxonomy" id="417292"/>
    <lineage>
        <taxon>Bacteria</taxon>
        <taxon>Bacillati</taxon>
        <taxon>Actinomycetota</taxon>
        <taxon>Actinomycetes</taxon>
        <taxon>Kitasatosporales</taxon>
        <taxon>Streptomycetaceae</taxon>
        <taxon>Streptomyces</taxon>
    </lineage>
</organism>
<accession>A0A1G9J846</accession>
<evidence type="ECO:0000313" key="2">
    <source>
        <dbReference type="Proteomes" id="UP000199155"/>
    </source>
</evidence>